<dbReference type="InterPro" id="IPR001750">
    <property type="entry name" value="ND/Mrp_TM"/>
</dbReference>
<dbReference type="PATRIC" id="fig|1561003.3.peg.1067"/>
<evidence type="ECO:0000313" key="9">
    <source>
        <dbReference type="EMBL" id="CUT17859.1"/>
    </source>
</evidence>
<dbReference type="NCBIfam" id="NF004501">
    <property type="entry name" value="PRK05846.1-5"/>
    <property type="match status" value="1"/>
</dbReference>
<dbReference type="AlphaFoldDB" id="A0A0S4M260"/>
<evidence type="ECO:0000256" key="5">
    <source>
        <dbReference type="ARBA" id="ARBA00023136"/>
    </source>
</evidence>
<evidence type="ECO:0000256" key="2">
    <source>
        <dbReference type="ARBA" id="ARBA00009025"/>
    </source>
</evidence>
<evidence type="ECO:0000259" key="8">
    <source>
        <dbReference type="Pfam" id="PF00361"/>
    </source>
</evidence>
<feature type="transmembrane region" description="Helical" evidence="7">
    <location>
        <begin position="6"/>
        <end position="24"/>
    </location>
</feature>
<sequence length="488" mass="53822">MTHSIPILTLVVWLPIIWSVVLLLPMFSEDFVRGLGLIGSVVFFILTCYVYLKFDTDSSSYQFSEHHSWIPAIGASYSLAIDGISLLFLILNNFLLILVVLASHNSVRKNIKSYLFCFFMMSGLINGAFSAMDGLLFYVFFEASLVPLYLVIGIWGGDGRVYAAFKFFIYTVVASLLFLVGLLVLSHLANGSFYIPDWHRLVLPLNVQILLFVLFIFAFAVKIPMFPFHTWLPNAHVEAPTGGSVILAAMALKLGAYGLLRFSLPILPDASRLMAPLMFVASSVAVIYIGSVAIAQSDMKKLIAYSSISHMGFVTFGIFSNTLNGFMGALFQMVSHGLVSSGLFFCVGVLYDRVHSRKMADYGGVINIIPYFSALFVVFAMANCGLPGTSGFVGELLVFISAISHGLWWVLLLGLSLVLSAVYNLWMIKRVIMGPVSNDAVKLLLPINAYESFILVFLAFLVVFFGLFPAPINNVLLHSVQHMVRPVV</sequence>
<dbReference type="GO" id="GO:0016020">
    <property type="term" value="C:membrane"/>
    <property type="evidence" value="ECO:0007669"/>
    <property type="project" value="UniProtKB-SubCell"/>
</dbReference>
<dbReference type="EMBL" id="LN906597">
    <property type="protein sequence ID" value="CUT17859.1"/>
    <property type="molecule type" value="Genomic_DNA"/>
</dbReference>
<feature type="transmembrane region" description="Helical" evidence="7">
    <location>
        <begin position="113"/>
        <end position="129"/>
    </location>
</feature>
<dbReference type="GO" id="GO:0042773">
    <property type="term" value="P:ATP synthesis coupled electron transport"/>
    <property type="evidence" value="ECO:0007669"/>
    <property type="project" value="InterPro"/>
</dbReference>
<feature type="transmembrane region" description="Helical" evidence="7">
    <location>
        <begin position="329"/>
        <end position="350"/>
    </location>
</feature>
<dbReference type="InterPro" id="IPR010227">
    <property type="entry name" value="NADH_Q_OxRdtase_chainM/4"/>
</dbReference>
<feature type="transmembrane region" description="Helical" evidence="7">
    <location>
        <begin position="72"/>
        <end position="101"/>
    </location>
</feature>
<proteinExistence type="inferred from homology"/>
<dbReference type="GO" id="GO:0048039">
    <property type="term" value="F:ubiquinone binding"/>
    <property type="evidence" value="ECO:0007669"/>
    <property type="project" value="TreeGrafter"/>
</dbReference>
<dbReference type="NCBIfam" id="TIGR01972">
    <property type="entry name" value="NDH_I_M"/>
    <property type="match status" value="1"/>
</dbReference>
<dbReference type="PANTHER" id="PTHR43507:SF1">
    <property type="entry name" value="NADH-UBIQUINONE OXIDOREDUCTASE CHAIN 4"/>
    <property type="match status" value="1"/>
</dbReference>
<feature type="transmembrane region" description="Helical" evidence="7">
    <location>
        <begin position="167"/>
        <end position="189"/>
    </location>
</feature>
<evidence type="ECO:0000313" key="10">
    <source>
        <dbReference type="Proteomes" id="UP000198651"/>
    </source>
</evidence>
<feature type="transmembrane region" description="Helical" evidence="7">
    <location>
        <begin position="31"/>
        <end position="52"/>
    </location>
</feature>
<dbReference type="GO" id="GO:0015990">
    <property type="term" value="P:electron transport coupled proton transport"/>
    <property type="evidence" value="ECO:0007669"/>
    <property type="project" value="TreeGrafter"/>
</dbReference>
<dbReference type="GO" id="GO:0008137">
    <property type="term" value="F:NADH dehydrogenase (ubiquinone) activity"/>
    <property type="evidence" value="ECO:0007669"/>
    <property type="project" value="InterPro"/>
</dbReference>
<dbReference type="RefSeq" id="WP_092490540.1">
    <property type="nucleotide sequence ID" value="NZ_LN906597.1"/>
</dbReference>
<evidence type="ECO:0000256" key="3">
    <source>
        <dbReference type="ARBA" id="ARBA00022692"/>
    </source>
</evidence>
<feature type="transmembrane region" description="Helical" evidence="7">
    <location>
        <begin position="362"/>
        <end position="382"/>
    </location>
</feature>
<keyword evidence="5 7" id="KW-0472">Membrane</keyword>
<dbReference type="GO" id="GO:0012505">
    <property type="term" value="C:endomembrane system"/>
    <property type="evidence" value="ECO:0007669"/>
    <property type="project" value="UniProtKB-SubCell"/>
</dbReference>
<feature type="transmembrane region" description="Helical" evidence="7">
    <location>
        <begin position="201"/>
        <end position="221"/>
    </location>
</feature>
<protein>
    <submittedName>
        <fullName evidence="9">NADH-quinone oxidoreductase subunit M</fullName>
    </submittedName>
</protein>
<dbReference type="PANTHER" id="PTHR43507">
    <property type="entry name" value="NADH-UBIQUINONE OXIDOREDUCTASE CHAIN 4"/>
    <property type="match status" value="1"/>
</dbReference>
<comment type="subcellular location">
    <subcellularLocation>
        <location evidence="1">Endomembrane system</location>
        <topology evidence="1">Multi-pass membrane protein</topology>
    </subcellularLocation>
    <subcellularLocation>
        <location evidence="6">Membrane</location>
        <topology evidence="6">Multi-pass membrane protein</topology>
    </subcellularLocation>
</comment>
<feature type="transmembrane region" description="Helical" evidence="7">
    <location>
        <begin position="302"/>
        <end position="323"/>
    </location>
</feature>
<dbReference type="Pfam" id="PF00361">
    <property type="entry name" value="Proton_antipo_M"/>
    <property type="match status" value="1"/>
</dbReference>
<feature type="transmembrane region" description="Helical" evidence="7">
    <location>
        <begin position="242"/>
        <end position="262"/>
    </location>
</feature>
<feature type="transmembrane region" description="Helical" evidence="7">
    <location>
        <begin position="447"/>
        <end position="468"/>
    </location>
</feature>
<gene>
    <name evidence="9" type="primary">nuoM</name>
    <name evidence="9" type="ORF">Ark11_1043</name>
</gene>
<evidence type="ECO:0000256" key="6">
    <source>
        <dbReference type="RuleBase" id="RU000320"/>
    </source>
</evidence>
<feature type="transmembrane region" description="Helical" evidence="7">
    <location>
        <begin position="135"/>
        <end position="155"/>
    </location>
</feature>
<dbReference type="PRINTS" id="PR01437">
    <property type="entry name" value="NUOXDRDTASE4"/>
</dbReference>
<organism evidence="9 10">
    <name type="scientific">Candidatus Ichthyocystis hellenicum</name>
    <dbReference type="NCBI Taxonomy" id="1561003"/>
    <lineage>
        <taxon>Bacteria</taxon>
        <taxon>Pseudomonadati</taxon>
        <taxon>Pseudomonadota</taxon>
        <taxon>Betaproteobacteria</taxon>
        <taxon>Burkholderiales</taxon>
        <taxon>Candidatus Ichthyocystis</taxon>
    </lineage>
</organism>
<dbReference type="OrthoDB" id="9811798at2"/>
<dbReference type="Proteomes" id="UP000198651">
    <property type="component" value="Chromosome I"/>
</dbReference>
<comment type="similarity">
    <text evidence="2">Belongs to the complex I subunit 4 family.</text>
</comment>
<feature type="transmembrane region" description="Helical" evidence="7">
    <location>
        <begin position="274"/>
        <end position="295"/>
    </location>
</feature>
<keyword evidence="4 7" id="KW-1133">Transmembrane helix</keyword>
<evidence type="ECO:0000256" key="1">
    <source>
        <dbReference type="ARBA" id="ARBA00004127"/>
    </source>
</evidence>
<keyword evidence="3 6" id="KW-0812">Transmembrane</keyword>
<evidence type="ECO:0000256" key="7">
    <source>
        <dbReference type="SAM" id="Phobius"/>
    </source>
</evidence>
<feature type="transmembrane region" description="Helical" evidence="7">
    <location>
        <begin position="402"/>
        <end position="426"/>
    </location>
</feature>
<name>A0A0S4M260_9BURK</name>
<reference evidence="10" key="1">
    <citation type="submission" date="2015-11" db="EMBL/GenBank/DDBJ databases">
        <authorList>
            <person name="Seth-Smith H.M.B."/>
        </authorList>
    </citation>
    <scope>NUCLEOTIDE SEQUENCE [LARGE SCALE GENOMIC DNA]</scope>
    <source>
        <strain evidence="10">2013Ark11</strain>
    </source>
</reference>
<keyword evidence="10" id="KW-1185">Reference proteome</keyword>
<dbReference type="STRING" id="1561003.Ark11_1043"/>
<dbReference type="InterPro" id="IPR003918">
    <property type="entry name" value="NADH_UbQ_OxRdtase"/>
</dbReference>
<accession>A0A0S4M260</accession>
<feature type="domain" description="NADH:quinone oxidoreductase/Mrp antiporter transmembrane" evidence="8">
    <location>
        <begin position="131"/>
        <end position="416"/>
    </location>
</feature>
<evidence type="ECO:0000256" key="4">
    <source>
        <dbReference type="ARBA" id="ARBA00022989"/>
    </source>
</evidence>
<dbReference type="GO" id="GO:0003954">
    <property type="term" value="F:NADH dehydrogenase activity"/>
    <property type="evidence" value="ECO:0007669"/>
    <property type="project" value="TreeGrafter"/>
</dbReference>